<comment type="caution">
    <text evidence="2">The sequence shown here is derived from an EMBL/GenBank/DDBJ whole genome shotgun (WGS) entry which is preliminary data.</text>
</comment>
<accession>A0A3S5FE03</accession>
<evidence type="ECO:0000313" key="3">
    <source>
        <dbReference type="Proteomes" id="UP000784294"/>
    </source>
</evidence>
<protein>
    <submittedName>
        <fullName evidence="2">Uncharacterized protein</fullName>
    </submittedName>
</protein>
<sequence>MKTGSSALKVIQTITDIHDLRGKTSCGFASNNSSNIFGKMTSEEVTQNQVEKTEKQLSLSQAPPPLITHTEATPMPTPQGSPVGHSKSPRALEKAKETTNAADIFGKKAAFTTSYHPYHNHHQRHYHHRNQKEEINTFWPGHGPEMSSLRTRISDEMTQNHKETILQRASQVADGGWKNSMNRLAVETIQFSEEIGIFERKRSLSLKVTKTQVTNLKYFKYRIEYIL</sequence>
<dbReference type="Proteomes" id="UP000784294">
    <property type="component" value="Unassembled WGS sequence"/>
</dbReference>
<name>A0A3S5FE03_9PLAT</name>
<dbReference type="EMBL" id="CAAALY010055363">
    <property type="protein sequence ID" value="VEL22235.1"/>
    <property type="molecule type" value="Genomic_DNA"/>
</dbReference>
<reference evidence="2" key="1">
    <citation type="submission" date="2018-11" db="EMBL/GenBank/DDBJ databases">
        <authorList>
            <consortium name="Pathogen Informatics"/>
        </authorList>
    </citation>
    <scope>NUCLEOTIDE SEQUENCE</scope>
</reference>
<evidence type="ECO:0000256" key="1">
    <source>
        <dbReference type="SAM" id="MobiDB-lite"/>
    </source>
</evidence>
<dbReference type="OrthoDB" id="416585at2759"/>
<proteinExistence type="predicted"/>
<dbReference type="AlphaFoldDB" id="A0A3S5FE03"/>
<organism evidence="2 3">
    <name type="scientific">Protopolystoma xenopodis</name>
    <dbReference type="NCBI Taxonomy" id="117903"/>
    <lineage>
        <taxon>Eukaryota</taxon>
        <taxon>Metazoa</taxon>
        <taxon>Spiralia</taxon>
        <taxon>Lophotrochozoa</taxon>
        <taxon>Platyhelminthes</taxon>
        <taxon>Monogenea</taxon>
        <taxon>Polyopisthocotylea</taxon>
        <taxon>Polystomatidea</taxon>
        <taxon>Polystomatidae</taxon>
        <taxon>Protopolystoma</taxon>
    </lineage>
</organism>
<gene>
    <name evidence="2" type="ORF">PXEA_LOCUS15675</name>
</gene>
<feature type="compositionally biased region" description="Polar residues" evidence="1">
    <location>
        <begin position="51"/>
        <end position="61"/>
    </location>
</feature>
<evidence type="ECO:0000313" key="2">
    <source>
        <dbReference type="EMBL" id="VEL22235.1"/>
    </source>
</evidence>
<keyword evidence="3" id="KW-1185">Reference proteome</keyword>
<feature type="region of interest" description="Disordered" evidence="1">
    <location>
        <begin position="51"/>
        <end position="89"/>
    </location>
</feature>